<organism evidence="1 2">
    <name type="scientific">Suttonella ornithocola</name>
    <dbReference type="NCBI Taxonomy" id="279832"/>
    <lineage>
        <taxon>Bacteria</taxon>
        <taxon>Pseudomonadati</taxon>
        <taxon>Pseudomonadota</taxon>
        <taxon>Gammaproteobacteria</taxon>
        <taxon>Cardiobacteriales</taxon>
        <taxon>Cardiobacteriaceae</taxon>
        <taxon>Suttonella</taxon>
    </lineage>
</organism>
<proteinExistence type="predicted"/>
<evidence type="ECO:0000313" key="1">
    <source>
        <dbReference type="EMBL" id="SUO95527.1"/>
    </source>
</evidence>
<name>A0A380MVU9_9GAMM</name>
<sequence length="101" mass="11537">MKTLLLILLIILCLLLAVIGMLYLSVARREKQYGYPKANETDEDVKALIALNEPVLAIRCYRRIHGNNLKAARTGIERLYAQMRQEMMAEQQKTAQKTSSN</sequence>
<gene>
    <name evidence="1" type="ORF">NCTC13337_01426</name>
</gene>
<dbReference type="RefSeq" id="WP_072576869.1">
    <property type="nucleotide sequence ID" value="NZ_LWHB01000110.1"/>
</dbReference>
<protein>
    <submittedName>
        <fullName evidence="1">Uncharacterized protein</fullName>
    </submittedName>
</protein>
<dbReference type="Proteomes" id="UP000254601">
    <property type="component" value="Unassembled WGS sequence"/>
</dbReference>
<dbReference type="EMBL" id="UHIC01000001">
    <property type="protein sequence ID" value="SUO95527.1"/>
    <property type="molecule type" value="Genomic_DNA"/>
</dbReference>
<dbReference type="AlphaFoldDB" id="A0A380MVU9"/>
<accession>A0A380MVU9</accession>
<reference evidence="1 2" key="1">
    <citation type="submission" date="2018-06" db="EMBL/GenBank/DDBJ databases">
        <authorList>
            <consortium name="Pathogen Informatics"/>
            <person name="Doyle S."/>
        </authorList>
    </citation>
    <scope>NUCLEOTIDE SEQUENCE [LARGE SCALE GENOMIC DNA]</scope>
    <source>
        <strain evidence="1 2">NCTC13337</strain>
    </source>
</reference>
<keyword evidence="2" id="KW-1185">Reference proteome</keyword>
<evidence type="ECO:0000313" key="2">
    <source>
        <dbReference type="Proteomes" id="UP000254601"/>
    </source>
</evidence>